<evidence type="ECO:0000313" key="6">
    <source>
        <dbReference type="Proteomes" id="UP000244956"/>
    </source>
</evidence>
<evidence type="ECO:0000256" key="1">
    <source>
        <dbReference type="ARBA" id="ARBA00022801"/>
    </source>
</evidence>
<accession>A0A2U2B4T2</accession>
<dbReference type="PANTHER" id="PTHR42732">
    <property type="entry name" value="BETA-GALACTOSIDASE"/>
    <property type="match status" value="1"/>
</dbReference>
<dbReference type="InterPro" id="IPR025300">
    <property type="entry name" value="BetaGal_jelly_roll_dom"/>
</dbReference>
<dbReference type="PANTHER" id="PTHR42732:SF1">
    <property type="entry name" value="BETA-MANNOSIDASE"/>
    <property type="match status" value="1"/>
</dbReference>
<keyword evidence="2" id="KW-0326">Glycosidase</keyword>
<sequence>MRSILIILTALFFLQVTNVAASDIESIVRLTGYWKFNIGDDMAWAEKDFDDSQWDRLYAPGSWEDQGYVGYNGYAWYRNRVEIPAGRYTDQLTLNLGRIDDVNEVYFNGTLVGQTGMFPPNFQTAYNVPVTYSIPKYLINENGENTIAVRVYDEGREGGLLGDDMALGYDRDIRMLSQNLAGNWKIEFSNFDSKCRMPGFDDSEWKEVYVPATWESQGYNHYDGQAVYRKEFRLKRDLITKRLYLVLGKIDDEDSVYLNGKLIGKTKDMYNTRFANRFTGDWQIRRAYEVPEGLLNVNGTNTLAVVVYDHRGEGGIYEGPVGFMTQDAYAYYLDKYEAPELFPGYHFLRSLFFD</sequence>
<keyword evidence="6" id="KW-1185">Reference proteome</keyword>
<evidence type="ECO:0000259" key="4">
    <source>
        <dbReference type="Pfam" id="PF13364"/>
    </source>
</evidence>
<feature type="domain" description="Beta-galactosidase jelly roll" evidence="4">
    <location>
        <begin position="40"/>
        <end position="155"/>
    </location>
</feature>
<gene>
    <name evidence="5" type="ORF">DDZ16_17775</name>
</gene>
<feature type="domain" description="Beta-galactosidase jelly roll" evidence="4">
    <location>
        <begin position="195"/>
        <end position="309"/>
    </location>
</feature>
<dbReference type="OrthoDB" id="3668964at2"/>
<dbReference type="RefSeq" id="WP_109265826.1">
    <property type="nucleotide sequence ID" value="NZ_QEWP01000020.1"/>
</dbReference>
<comment type="caution">
    <text evidence="5">The sequence shown here is derived from an EMBL/GenBank/DDBJ whole genome shotgun (WGS) entry which is preliminary data.</text>
</comment>
<dbReference type="SUPFAM" id="SSF49785">
    <property type="entry name" value="Galactose-binding domain-like"/>
    <property type="match status" value="2"/>
</dbReference>
<protein>
    <submittedName>
        <fullName evidence="5">Glycoside hydrolase</fullName>
    </submittedName>
</protein>
<name>A0A2U2B4T2_9BACT</name>
<organism evidence="5 6">
    <name type="scientific">Marinilabilia rubra</name>
    <dbReference type="NCBI Taxonomy" id="2162893"/>
    <lineage>
        <taxon>Bacteria</taxon>
        <taxon>Pseudomonadati</taxon>
        <taxon>Bacteroidota</taxon>
        <taxon>Bacteroidia</taxon>
        <taxon>Marinilabiliales</taxon>
        <taxon>Marinilabiliaceae</taxon>
        <taxon>Marinilabilia</taxon>
    </lineage>
</organism>
<dbReference type="Gene3D" id="2.60.120.260">
    <property type="entry name" value="Galactose-binding domain-like"/>
    <property type="match status" value="2"/>
</dbReference>
<dbReference type="InterPro" id="IPR051913">
    <property type="entry name" value="GH2_Domain-Containing"/>
</dbReference>
<proteinExistence type="predicted"/>
<evidence type="ECO:0000256" key="3">
    <source>
        <dbReference type="SAM" id="SignalP"/>
    </source>
</evidence>
<feature type="signal peptide" evidence="3">
    <location>
        <begin position="1"/>
        <end position="21"/>
    </location>
</feature>
<dbReference type="GO" id="GO:0004553">
    <property type="term" value="F:hydrolase activity, hydrolyzing O-glycosyl compounds"/>
    <property type="evidence" value="ECO:0007669"/>
    <property type="project" value="UniProtKB-ARBA"/>
</dbReference>
<feature type="chain" id="PRO_5015780516" evidence="3">
    <location>
        <begin position="22"/>
        <end position="354"/>
    </location>
</feature>
<dbReference type="Pfam" id="PF13364">
    <property type="entry name" value="BetaGal_ABD2"/>
    <property type="match status" value="2"/>
</dbReference>
<evidence type="ECO:0000313" key="5">
    <source>
        <dbReference type="EMBL" id="PWD98044.1"/>
    </source>
</evidence>
<dbReference type="EMBL" id="QEWP01000020">
    <property type="protein sequence ID" value="PWD98044.1"/>
    <property type="molecule type" value="Genomic_DNA"/>
</dbReference>
<evidence type="ECO:0000256" key="2">
    <source>
        <dbReference type="ARBA" id="ARBA00023295"/>
    </source>
</evidence>
<keyword evidence="3" id="KW-0732">Signal</keyword>
<keyword evidence="1 5" id="KW-0378">Hydrolase</keyword>
<dbReference type="InterPro" id="IPR008979">
    <property type="entry name" value="Galactose-bd-like_sf"/>
</dbReference>
<dbReference type="AlphaFoldDB" id="A0A2U2B4T2"/>
<dbReference type="Proteomes" id="UP000244956">
    <property type="component" value="Unassembled WGS sequence"/>
</dbReference>
<reference evidence="5 6" key="1">
    <citation type="submission" date="2018-05" db="EMBL/GenBank/DDBJ databases">
        <title>Marinilabilia rubrum sp. nov., isolated from saltern sediment.</title>
        <authorList>
            <person name="Zhang R."/>
        </authorList>
    </citation>
    <scope>NUCLEOTIDE SEQUENCE [LARGE SCALE GENOMIC DNA]</scope>
    <source>
        <strain evidence="5 6">WTE16</strain>
    </source>
</reference>